<reference evidence="2" key="1">
    <citation type="journal article" date="2022" name="Mol. Ecol. Resour.">
        <title>The genomes of chicory, endive, great burdock and yacon provide insights into Asteraceae palaeo-polyploidization history and plant inulin production.</title>
        <authorList>
            <person name="Fan W."/>
            <person name="Wang S."/>
            <person name="Wang H."/>
            <person name="Wang A."/>
            <person name="Jiang F."/>
            <person name="Liu H."/>
            <person name="Zhao H."/>
            <person name="Xu D."/>
            <person name="Zhang Y."/>
        </authorList>
    </citation>
    <scope>NUCLEOTIDE SEQUENCE [LARGE SCALE GENOMIC DNA]</scope>
    <source>
        <strain evidence="2">cv. Niubang</strain>
    </source>
</reference>
<protein>
    <submittedName>
        <fullName evidence="1">Uncharacterized protein</fullName>
    </submittedName>
</protein>
<gene>
    <name evidence="1" type="ORF">L6452_07722</name>
</gene>
<accession>A0ACB9EM05</accession>
<dbReference type="Proteomes" id="UP001055879">
    <property type="component" value="Linkage Group LG02"/>
</dbReference>
<reference evidence="1 2" key="2">
    <citation type="journal article" date="2022" name="Mol. Ecol. Resour.">
        <title>The genomes of chicory, endive, great burdock and yacon provide insights into Asteraceae paleo-polyploidization history and plant inulin production.</title>
        <authorList>
            <person name="Fan W."/>
            <person name="Wang S."/>
            <person name="Wang H."/>
            <person name="Wang A."/>
            <person name="Jiang F."/>
            <person name="Liu H."/>
            <person name="Zhao H."/>
            <person name="Xu D."/>
            <person name="Zhang Y."/>
        </authorList>
    </citation>
    <scope>NUCLEOTIDE SEQUENCE [LARGE SCALE GENOMIC DNA]</scope>
    <source>
        <strain evidence="2">cv. Niubang</strain>
    </source>
</reference>
<evidence type="ECO:0000313" key="2">
    <source>
        <dbReference type="Proteomes" id="UP001055879"/>
    </source>
</evidence>
<keyword evidence="2" id="KW-1185">Reference proteome</keyword>
<proteinExistence type="predicted"/>
<dbReference type="EMBL" id="CM042048">
    <property type="protein sequence ID" value="KAI3759711.1"/>
    <property type="molecule type" value="Genomic_DNA"/>
</dbReference>
<evidence type="ECO:0000313" key="1">
    <source>
        <dbReference type="EMBL" id="KAI3759711.1"/>
    </source>
</evidence>
<sequence length="207" mass="23546">MEQNLPVLSKKIWSLIRVVYFMLRKNISKRKLLLDLNMMIKRGKIAGKALQNLMFHHHNNWAAFTSATTTDRRSHHQIPVSNNPPVDEYEFSCSNSPAPIFSLFSSFHKKQQHRYSKAEEVDMVAVNARVLKAAMEMIYSETSSPALPGFGRSPVVRQLRVTDSPFPVRGVEEEDSRVDAAAEEFISRFYDDLRRQNTVAAAAFGSS</sequence>
<organism evidence="1 2">
    <name type="scientific">Arctium lappa</name>
    <name type="common">Greater burdock</name>
    <name type="synonym">Lappa major</name>
    <dbReference type="NCBI Taxonomy" id="4217"/>
    <lineage>
        <taxon>Eukaryota</taxon>
        <taxon>Viridiplantae</taxon>
        <taxon>Streptophyta</taxon>
        <taxon>Embryophyta</taxon>
        <taxon>Tracheophyta</taxon>
        <taxon>Spermatophyta</taxon>
        <taxon>Magnoliopsida</taxon>
        <taxon>eudicotyledons</taxon>
        <taxon>Gunneridae</taxon>
        <taxon>Pentapetalae</taxon>
        <taxon>asterids</taxon>
        <taxon>campanulids</taxon>
        <taxon>Asterales</taxon>
        <taxon>Asteraceae</taxon>
        <taxon>Carduoideae</taxon>
        <taxon>Cardueae</taxon>
        <taxon>Arctiinae</taxon>
        <taxon>Arctium</taxon>
    </lineage>
</organism>
<comment type="caution">
    <text evidence="1">The sequence shown here is derived from an EMBL/GenBank/DDBJ whole genome shotgun (WGS) entry which is preliminary data.</text>
</comment>
<name>A0ACB9EM05_ARCLA</name>